<accession>A0A835MZ29</accession>
<protein>
    <submittedName>
        <fullName evidence="2">Uncharacterized protein</fullName>
    </submittedName>
</protein>
<dbReference type="AlphaFoldDB" id="A0A835MZ29"/>
<evidence type="ECO:0000313" key="3">
    <source>
        <dbReference type="Proteomes" id="UP000657918"/>
    </source>
</evidence>
<keyword evidence="3" id="KW-1185">Reference proteome</keyword>
<name>A0A835MZ29_9ROSI</name>
<reference evidence="2 3" key="1">
    <citation type="submission" date="2020-10" db="EMBL/GenBank/DDBJ databases">
        <title>Plant Genome Project.</title>
        <authorList>
            <person name="Zhang R.-G."/>
        </authorList>
    </citation>
    <scope>NUCLEOTIDE SEQUENCE [LARGE SCALE GENOMIC DNA]</scope>
    <source>
        <strain evidence="2">FAFU-HL-1</strain>
        <tissue evidence="2">Leaf</tissue>
    </source>
</reference>
<evidence type="ECO:0000313" key="2">
    <source>
        <dbReference type="EMBL" id="KAF9684157.1"/>
    </source>
</evidence>
<keyword evidence="1" id="KW-0732">Signal</keyword>
<proteinExistence type="predicted"/>
<dbReference type="EMBL" id="JADGMS010000004">
    <property type="protein sequence ID" value="KAF9684157.1"/>
    <property type="molecule type" value="Genomic_DNA"/>
</dbReference>
<organism evidence="2 3">
    <name type="scientific">Salix dunnii</name>
    <dbReference type="NCBI Taxonomy" id="1413687"/>
    <lineage>
        <taxon>Eukaryota</taxon>
        <taxon>Viridiplantae</taxon>
        <taxon>Streptophyta</taxon>
        <taxon>Embryophyta</taxon>
        <taxon>Tracheophyta</taxon>
        <taxon>Spermatophyta</taxon>
        <taxon>Magnoliopsida</taxon>
        <taxon>eudicotyledons</taxon>
        <taxon>Gunneridae</taxon>
        <taxon>Pentapetalae</taxon>
        <taxon>rosids</taxon>
        <taxon>fabids</taxon>
        <taxon>Malpighiales</taxon>
        <taxon>Salicaceae</taxon>
        <taxon>Saliceae</taxon>
        <taxon>Salix</taxon>
    </lineage>
</organism>
<comment type="caution">
    <text evidence="2">The sequence shown here is derived from an EMBL/GenBank/DDBJ whole genome shotgun (WGS) entry which is preliminary data.</text>
</comment>
<sequence length="59" mass="6718">MLLMLHMYLLRIAYENLAMTTTPSLGMSNFQDVFIVEIDALRDSIDSTRQISGIYESST</sequence>
<evidence type="ECO:0000256" key="1">
    <source>
        <dbReference type="SAM" id="SignalP"/>
    </source>
</evidence>
<gene>
    <name evidence="2" type="ORF">SADUNF_Sadunf04G0088500</name>
</gene>
<feature type="chain" id="PRO_5032934668" evidence="1">
    <location>
        <begin position="19"/>
        <end position="59"/>
    </location>
</feature>
<feature type="signal peptide" evidence="1">
    <location>
        <begin position="1"/>
        <end position="18"/>
    </location>
</feature>
<dbReference type="Proteomes" id="UP000657918">
    <property type="component" value="Chromosome 4"/>
</dbReference>